<protein>
    <submittedName>
        <fullName evidence="1">Uncharacterized protein</fullName>
    </submittedName>
</protein>
<dbReference type="AlphaFoldDB" id="A0A151ZCH5"/>
<dbReference type="EMBL" id="LODT01000034">
    <property type="protein sequence ID" value="KYQ91652.1"/>
    <property type="molecule type" value="Genomic_DNA"/>
</dbReference>
<sequence>MSHSKNEESVNKYGLEELVNKSKSTYTFQPDKNFVENRNSSIINNMENQFNVETNDPENFMWIQDSSNINYKNLEILRRKTKFHCPVFKVNEKEIDISNQLGEQFKNLRVFEILKSHIYTDLENIIIAGIYANMLERLSVDLENNIEIVSELLYNVNFCLNWIDLDVEFFDSLVNSLYYISHHQNEKFNKKREFIFSCVIRS</sequence>
<gene>
    <name evidence="1" type="ORF">DLAC_07429</name>
</gene>
<evidence type="ECO:0000313" key="2">
    <source>
        <dbReference type="Proteomes" id="UP000076078"/>
    </source>
</evidence>
<proteinExistence type="predicted"/>
<accession>A0A151ZCH5</accession>
<evidence type="ECO:0000313" key="1">
    <source>
        <dbReference type="EMBL" id="KYQ91652.1"/>
    </source>
</evidence>
<name>A0A151ZCH5_TIELA</name>
<organism evidence="1 2">
    <name type="scientific">Tieghemostelium lacteum</name>
    <name type="common">Slime mold</name>
    <name type="synonym">Dictyostelium lacteum</name>
    <dbReference type="NCBI Taxonomy" id="361077"/>
    <lineage>
        <taxon>Eukaryota</taxon>
        <taxon>Amoebozoa</taxon>
        <taxon>Evosea</taxon>
        <taxon>Eumycetozoa</taxon>
        <taxon>Dictyostelia</taxon>
        <taxon>Dictyosteliales</taxon>
        <taxon>Raperosteliaceae</taxon>
        <taxon>Tieghemostelium</taxon>
    </lineage>
</organism>
<reference evidence="1 2" key="1">
    <citation type="submission" date="2015-12" db="EMBL/GenBank/DDBJ databases">
        <title>Dictyostelia acquired genes for synthesis and detection of signals that induce cell-type specialization by lateral gene transfer from prokaryotes.</title>
        <authorList>
            <person name="Gloeckner G."/>
            <person name="Schaap P."/>
        </authorList>
    </citation>
    <scope>NUCLEOTIDE SEQUENCE [LARGE SCALE GENOMIC DNA]</scope>
    <source>
        <strain evidence="1 2">TK</strain>
    </source>
</reference>
<dbReference type="Proteomes" id="UP000076078">
    <property type="component" value="Unassembled WGS sequence"/>
</dbReference>
<comment type="caution">
    <text evidence="1">The sequence shown here is derived from an EMBL/GenBank/DDBJ whole genome shotgun (WGS) entry which is preliminary data.</text>
</comment>
<keyword evidence="2" id="KW-1185">Reference proteome</keyword>
<dbReference type="InParanoid" id="A0A151ZCH5"/>